<dbReference type="SUPFAM" id="SSF46785">
    <property type="entry name" value="Winged helix' DNA-binding domain"/>
    <property type="match status" value="1"/>
</dbReference>
<dbReference type="PANTHER" id="PTHR33164:SF106">
    <property type="entry name" value="TRANSCRIPTIONAL REGULATORY PROTEIN"/>
    <property type="match status" value="1"/>
</dbReference>
<sequence length="166" mass="18144">MVDGPREDSLFAPGRRARVLQLLHDYADAHVEATRHLAAALGVHATDAVAAAEILWAENSGTPLTPARLGERIGLTSGATTNLLHRLDAAGLVVRGRSDHDRRAVTLRLSDDARTRTIAFFTPTGDQVDHVLDRYDDATLERVEALLGEVVDVTTTRNAHLRRHHP</sequence>
<evidence type="ECO:0000313" key="2">
    <source>
        <dbReference type="EMBL" id="MEJ2889445.1"/>
    </source>
</evidence>
<feature type="domain" description="HTH marR-type" evidence="1">
    <location>
        <begin position="16"/>
        <end position="152"/>
    </location>
</feature>
<dbReference type="Gene3D" id="1.10.10.10">
    <property type="entry name" value="Winged helix-like DNA-binding domain superfamily/Winged helix DNA-binding domain"/>
    <property type="match status" value="1"/>
</dbReference>
<reference evidence="2 3" key="1">
    <citation type="submission" date="2024-03" db="EMBL/GenBank/DDBJ databases">
        <title>Actinomycetospora sp. OC33-EN06, a novel actinomycete isolated from wild orchid (Aerides multiflora).</title>
        <authorList>
            <person name="Suriyachadkun C."/>
        </authorList>
    </citation>
    <scope>NUCLEOTIDE SEQUENCE [LARGE SCALE GENOMIC DNA]</scope>
    <source>
        <strain evidence="2 3">OC33-EN06</strain>
    </source>
</reference>
<dbReference type="PANTHER" id="PTHR33164">
    <property type="entry name" value="TRANSCRIPTIONAL REGULATOR, MARR FAMILY"/>
    <property type="match status" value="1"/>
</dbReference>
<dbReference type="SMART" id="SM00347">
    <property type="entry name" value="HTH_MARR"/>
    <property type="match status" value="1"/>
</dbReference>
<evidence type="ECO:0000259" key="1">
    <source>
        <dbReference type="PROSITE" id="PS50995"/>
    </source>
</evidence>
<organism evidence="2 3">
    <name type="scientific">Actinomycetospora aeridis</name>
    <dbReference type="NCBI Taxonomy" id="3129231"/>
    <lineage>
        <taxon>Bacteria</taxon>
        <taxon>Bacillati</taxon>
        <taxon>Actinomycetota</taxon>
        <taxon>Actinomycetes</taxon>
        <taxon>Pseudonocardiales</taxon>
        <taxon>Pseudonocardiaceae</taxon>
        <taxon>Actinomycetospora</taxon>
    </lineage>
</organism>
<dbReference type="InterPro" id="IPR036388">
    <property type="entry name" value="WH-like_DNA-bd_sf"/>
</dbReference>
<dbReference type="Proteomes" id="UP001370100">
    <property type="component" value="Unassembled WGS sequence"/>
</dbReference>
<comment type="caution">
    <text evidence="2">The sequence shown here is derived from an EMBL/GenBank/DDBJ whole genome shotgun (WGS) entry which is preliminary data.</text>
</comment>
<dbReference type="InterPro" id="IPR036390">
    <property type="entry name" value="WH_DNA-bd_sf"/>
</dbReference>
<dbReference type="InterPro" id="IPR000835">
    <property type="entry name" value="HTH_MarR-typ"/>
</dbReference>
<dbReference type="Pfam" id="PF12802">
    <property type="entry name" value="MarR_2"/>
    <property type="match status" value="1"/>
</dbReference>
<evidence type="ECO:0000313" key="3">
    <source>
        <dbReference type="Proteomes" id="UP001370100"/>
    </source>
</evidence>
<name>A0ABU8NAL0_9PSEU</name>
<dbReference type="RefSeq" id="WP_337717030.1">
    <property type="nucleotide sequence ID" value="NZ_JBBEGL010000007.1"/>
</dbReference>
<dbReference type="PROSITE" id="PS50995">
    <property type="entry name" value="HTH_MARR_2"/>
    <property type="match status" value="1"/>
</dbReference>
<accession>A0ABU8NAL0</accession>
<gene>
    <name evidence="2" type="ORF">WCD41_23495</name>
</gene>
<protein>
    <submittedName>
        <fullName evidence="2">MarR family transcriptional regulator</fullName>
    </submittedName>
</protein>
<keyword evidence="3" id="KW-1185">Reference proteome</keyword>
<dbReference type="InterPro" id="IPR039422">
    <property type="entry name" value="MarR/SlyA-like"/>
</dbReference>
<dbReference type="EMBL" id="JBBEGL010000007">
    <property type="protein sequence ID" value="MEJ2889445.1"/>
    <property type="molecule type" value="Genomic_DNA"/>
</dbReference>
<proteinExistence type="predicted"/>